<dbReference type="Proteomes" id="UP001629156">
    <property type="component" value="Unassembled WGS sequence"/>
</dbReference>
<evidence type="ECO:0000313" key="2">
    <source>
        <dbReference type="Proteomes" id="UP001629156"/>
    </source>
</evidence>
<sequence length="59" mass="6680">MKKNLLFVLFAFLLIGCKNKTEVKSSRDAQENISLVGGDCNDPIFDNIEDLETLEDFLN</sequence>
<reference evidence="1 2" key="1">
    <citation type="submission" date="2024-06" db="EMBL/GenBank/DDBJ databases">
        <authorList>
            <person name="Kaempfer P."/>
            <person name="Viver T."/>
        </authorList>
    </citation>
    <scope>NUCLEOTIDE SEQUENCE [LARGE SCALE GENOMIC DNA]</scope>
    <source>
        <strain evidence="1 2">ST-119</strain>
    </source>
</reference>
<dbReference type="PROSITE" id="PS51257">
    <property type="entry name" value="PROKAR_LIPOPROTEIN"/>
    <property type="match status" value="1"/>
</dbReference>
<dbReference type="RefSeq" id="WP_408083718.1">
    <property type="nucleotide sequence ID" value="NZ_JBELPZ010000002.1"/>
</dbReference>
<protein>
    <recommendedName>
        <fullName evidence="3">Lipoprotein</fullName>
    </recommendedName>
</protein>
<name>A0ABW8YVB0_9FLAO</name>
<accession>A0ABW8YVB0</accession>
<evidence type="ECO:0008006" key="3">
    <source>
        <dbReference type="Google" id="ProtNLM"/>
    </source>
</evidence>
<keyword evidence="2" id="KW-1185">Reference proteome</keyword>
<proteinExistence type="predicted"/>
<evidence type="ECO:0000313" key="1">
    <source>
        <dbReference type="EMBL" id="MFL9843467.1"/>
    </source>
</evidence>
<dbReference type="EMBL" id="JBELPZ010000002">
    <property type="protein sequence ID" value="MFL9843467.1"/>
    <property type="molecule type" value="Genomic_DNA"/>
</dbReference>
<organism evidence="1 2">
    <name type="scientific">Flavobacterium rhizosphaerae</name>
    <dbReference type="NCBI Taxonomy" id="3163298"/>
    <lineage>
        <taxon>Bacteria</taxon>
        <taxon>Pseudomonadati</taxon>
        <taxon>Bacteroidota</taxon>
        <taxon>Flavobacteriia</taxon>
        <taxon>Flavobacteriales</taxon>
        <taxon>Flavobacteriaceae</taxon>
        <taxon>Flavobacterium</taxon>
    </lineage>
</organism>
<gene>
    <name evidence="1" type="ORF">ABS766_03435</name>
</gene>
<comment type="caution">
    <text evidence="1">The sequence shown here is derived from an EMBL/GenBank/DDBJ whole genome shotgun (WGS) entry which is preliminary data.</text>
</comment>